<evidence type="ECO:0000313" key="2">
    <source>
        <dbReference type="Proteomes" id="UP000716291"/>
    </source>
</evidence>
<gene>
    <name evidence="1" type="ORF">G6F64_011216</name>
</gene>
<reference evidence="1" key="1">
    <citation type="journal article" date="2020" name="Microb. Genom.">
        <title>Genetic diversity of clinical and environmental Mucorales isolates obtained from an investigation of mucormycosis cases among solid organ transplant recipients.</title>
        <authorList>
            <person name="Nguyen M.H."/>
            <person name="Kaul D."/>
            <person name="Muto C."/>
            <person name="Cheng S.J."/>
            <person name="Richter R.A."/>
            <person name="Bruno V.M."/>
            <person name="Liu G."/>
            <person name="Beyhan S."/>
            <person name="Sundermann A.J."/>
            <person name="Mounaud S."/>
            <person name="Pasculle A.W."/>
            <person name="Nierman W.C."/>
            <person name="Driscoll E."/>
            <person name="Cumbie R."/>
            <person name="Clancy C.J."/>
            <person name="Dupont C.L."/>
        </authorList>
    </citation>
    <scope>NUCLEOTIDE SEQUENCE</scope>
    <source>
        <strain evidence="1">GL11</strain>
    </source>
</reference>
<dbReference type="Proteomes" id="UP000716291">
    <property type="component" value="Unassembled WGS sequence"/>
</dbReference>
<sequence length="77" mass="9181">MPMNKTKHRVYPAFHGASCHTGGYARWWKEIHQIRSFESWPDLNPIEHVWNALERQIERKKLSAKNLDQLKVALQEE</sequence>
<name>A0A9P6WZR8_RHIOR</name>
<protein>
    <recommendedName>
        <fullName evidence="3">Tc1-like transposase DDE domain-containing protein</fullName>
    </recommendedName>
</protein>
<keyword evidence="2" id="KW-1185">Reference proteome</keyword>
<proteinExistence type="predicted"/>
<comment type="caution">
    <text evidence="1">The sequence shown here is derived from an EMBL/GenBank/DDBJ whole genome shotgun (WGS) entry which is preliminary data.</text>
</comment>
<evidence type="ECO:0000313" key="1">
    <source>
        <dbReference type="EMBL" id="KAG1302107.1"/>
    </source>
</evidence>
<organism evidence="1 2">
    <name type="scientific">Rhizopus oryzae</name>
    <name type="common">Mucormycosis agent</name>
    <name type="synonym">Rhizopus arrhizus var. delemar</name>
    <dbReference type="NCBI Taxonomy" id="64495"/>
    <lineage>
        <taxon>Eukaryota</taxon>
        <taxon>Fungi</taxon>
        <taxon>Fungi incertae sedis</taxon>
        <taxon>Mucoromycota</taxon>
        <taxon>Mucoromycotina</taxon>
        <taxon>Mucoromycetes</taxon>
        <taxon>Mucorales</taxon>
        <taxon>Mucorineae</taxon>
        <taxon>Rhizopodaceae</taxon>
        <taxon>Rhizopus</taxon>
    </lineage>
</organism>
<evidence type="ECO:0008006" key="3">
    <source>
        <dbReference type="Google" id="ProtNLM"/>
    </source>
</evidence>
<dbReference type="AlphaFoldDB" id="A0A9P6WZR8"/>
<dbReference type="EMBL" id="JAANQT010002628">
    <property type="protein sequence ID" value="KAG1302107.1"/>
    <property type="molecule type" value="Genomic_DNA"/>
</dbReference>
<dbReference type="InterPro" id="IPR036397">
    <property type="entry name" value="RNaseH_sf"/>
</dbReference>
<dbReference type="Gene3D" id="3.30.420.10">
    <property type="entry name" value="Ribonuclease H-like superfamily/Ribonuclease H"/>
    <property type="match status" value="1"/>
</dbReference>
<accession>A0A9P6WZR8</accession>
<dbReference type="GO" id="GO:0003676">
    <property type="term" value="F:nucleic acid binding"/>
    <property type="evidence" value="ECO:0007669"/>
    <property type="project" value="InterPro"/>
</dbReference>